<evidence type="ECO:0000313" key="7">
    <source>
        <dbReference type="Proteomes" id="UP000694915"/>
    </source>
</evidence>
<dbReference type="InterPro" id="IPR009079">
    <property type="entry name" value="4_helix_cytokine-like_core"/>
</dbReference>
<evidence type="ECO:0000256" key="4">
    <source>
        <dbReference type="ARBA" id="ARBA00031287"/>
    </source>
</evidence>
<dbReference type="PIRSF" id="PIRSF001941">
    <property type="entry name" value="Interleukin_4"/>
    <property type="match status" value="1"/>
</dbReference>
<dbReference type="PANTHER" id="PTHR47401:SF1">
    <property type="entry name" value="INTERLEUKIN-4"/>
    <property type="match status" value="1"/>
</dbReference>
<protein>
    <recommendedName>
        <fullName evidence="1 5">Interleukin-4</fullName>
        <shortName evidence="5">IL-4</shortName>
    </recommendedName>
    <alternativeName>
        <fullName evidence="4 5">B-cell stimulatory factor 1</fullName>
    </alternativeName>
    <alternativeName>
        <fullName evidence="3 5">Lymphocyte stimulatory factor 1</fullName>
    </alternativeName>
</protein>
<dbReference type="PANTHER" id="PTHR47401">
    <property type="entry name" value="INTERLEUKIN-4"/>
    <property type="match status" value="1"/>
</dbReference>
<dbReference type="GeneID" id="101988234"/>
<dbReference type="InterPro" id="IPR002354">
    <property type="entry name" value="IL-4"/>
</dbReference>
<dbReference type="Pfam" id="PF00727">
    <property type="entry name" value="IL4"/>
    <property type="match status" value="1"/>
</dbReference>
<evidence type="ECO:0000313" key="8">
    <source>
        <dbReference type="RefSeq" id="XP_005350361.1"/>
    </source>
</evidence>
<evidence type="ECO:0000256" key="2">
    <source>
        <dbReference type="ARBA" id="ARBA00022936"/>
    </source>
</evidence>
<evidence type="ECO:0000256" key="6">
    <source>
        <dbReference type="SAM" id="SignalP"/>
    </source>
</evidence>
<gene>
    <name evidence="8" type="primary">Il4</name>
</gene>
<sequence length="148" mass="16552">MGLSPQGVAILLCLLACTGNSTHGCNGRALKESIHILNQVTEKGTPCTDRMNVSDILTARNNTTERELMCKTFKVLHKFYIPHETLCLANNPRLLKDLKRLIRNIHGLSPSPRNCTVNESTHTTLTDFLGSLKRIMQRNYWLCGSSKS</sequence>
<comment type="function">
    <text evidence="5">Participates in at least several B-cell activation processes as well as of other cell types. It is a costimulator of DNA-synthesis. It induces the expression of class II MHC molecules on resting B-cells. It enhances both secretion and cell surface expression of IgE and IgG1. It also regulates the expression of the low affinity Fc receptor for IgE (CD23) on both lymphocytes and monocytes.</text>
</comment>
<reference evidence="8" key="1">
    <citation type="submission" date="2025-08" db="UniProtKB">
        <authorList>
            <consortium name="RefSeq"/>
        </authorList>
    </citation>
    <scope>IDENTIFICATION</scope>
</reference>
<dbReference type="Proteomes" id="UP000694915">
    <property type="component" value="Chromosome 7"/>
</dbReference>
<comment type="subcellular location">
    <subcellularLocation>
        <location evidence="5">Secreted</location>
    </subcellularLocation>
</comment>
<dbReference type="InterPro" id="IPR001325">
    <property type="entry name" value="IL-4/IL-13"/>
</dbReference>
<keyword evidence="5" id="KW-0202">Cytokine</keyword>
<dbReference type="RefSeq" id="XP_005350361.1">
    <property type="nucleotide sequence ID" value="XM_005350304.1"/>
</dbReference>
<keyword evidence="5" id="KW-0339">Growth factor</keyword>
<feature type="signal peptide" evidence="6">
    <location>
        <begin position="1"/>
        <end position="24"/>
    </location>
</feature>
<dbReference type="SUPFAM" id="SSF47266">
    <property type="entry name" value="4-helical cytokines"/>
    <property type="match status" value="1"/>
</dbReference>
<evidence type="ECO:0000256" key="5">
    <source>
        <dbReference type="PIRNR" id="PIRNR001941"/>
    </source>
</evidence>
<evidence type="ECO:0000256" key="1">
    <source>
        <dbReference type="ARBA" id="ARBA00019467"/>
    </source>
</evidence>
<accession>A0ABM0KPL4</accession>
<feature type="chain" id="PRO_5045546613" description="Interleukin-4" evidence="6">
    <location>
        <begin position="25"/>
        <end position="148"/>
    </location>
</feature>
<dbReference type="PRINTS" id="PR00431">
    <property type="entry name" value="INTERLEUKIN4"/>
</dbReference>
<organism evidence="7 8">
    <name type="scientific">Microtus ochrogaster</name>
    <name type="common">Prairie vole</name>
    <dbReference type="NCBI Taxonomy" id="79684"/>
    <lineage>
        <taxon>Eukaryota</taxon>
        <taxon>Metazoa</taxon>
        <taxon>Chordata</taxon>
        <taxon>Craniata</taxon>
        <taxon>Vertebrata</taxon>
        <taxon>Euteleostomi</taxon>
        <taxon>Mammalia</taxon>
        <taxon>Eutheria</taxon>
        <taxon>Euarchontoglires</taxon>
        <taxon>Glires</taxon>
        <taxon>Rodentia</taxon>
        <taxon>Myomorpha</taxon>
        <taxon>Muroidea</taxon>
        <taxon>Cricetidae</taxon>
        <taxon>Arvicolinae</taxon>
        <taxon>Microtus</taxon>
    </lineage>
</organism>
<dbReference type="SMART" id="SM00190">
    <property type="entry name" value="IL4_13"/>
    <property type="match status" value="1"/>
</dbReference>
<keyword evidence="6" id="KW-0732">Signal</keyword>
<name>A0ABM0KPL4_MICOH</name>
<keyword evidence="2 5" id="KW-0075">B-cell activation</keyword>
<comment type="similarity">
    <text evidence="5">Belongs to the IL-4/IL-13 family.</text>
</comment>
<proteinExistence type="inferred from homology"/>
<evidence type="ECO:0000256" key="3">
    <source>
        <dbReference type="ARBA" id="ARBA00030247"/>
    </source>
</evidence>
<keyword evidence="7" id="KW-1185">Reference proteome</keyword>
<dbReference type="Gene3D" id="1.20.1250.10">
    <property type="match status" value="1"/>
</dbReference>
<keyword evidence="5" id="KW-0964">Secreted</keyword>